<dbReference type="KEGG" id="vg:40078558"/>
<reference evidence="1 2" key="1">
    <citation type="submission" date="2015-11" db="EMBL/GenBank/DDBJ databases">
        <authorList>
            <person name="Ott C.T."/>
            <person name="Jacobs-Sera D."/>
            <person name="Guerrero C.A."/>
            <person name="Bowman C.A."/>
            <person name="Russell D.A."/>
            <person name="Pope W.H."/>
            <person name="Hatfull G.F."/>
        </authorList>
    </citation>
    <scope>NUCLEOTIDE SEQUENCE [LARGE SCALE GENOMIC DNA]</scope>
</reference>
<dbReference type="EMBL" id="KU160652">
    <property type="protein sequence ID" value="ALY09417.1"/>
    <property type="molecule type" value="Genomic_DNA"/>
</dbReference>
<dbReference type="RefSeq" id="YP_009602694.1">
    <property type="nucleotide sequence ID" value="NC_041942.1"/>
</dbReference>
<dbReference type="OrthoDB" id="13810at10239"/>
<dbReference type="Proteomes" id="UP000221495">
    <property type="component" value="Segment"/>
</dbReference>
<sequence length="136" mass="14812">MEVIIAGDSEEILRSALERDVSSILGSPIEAATKVPKPRPREFLIVRRVGGVMRDLATDEPTMIVEAWADTETRAVRIASIARGLLHWYTEIDGYSILGCDEISGPVNLPDGLSAQVRYTATYVVGVRSNETVTPA</sequence>
<evidence type="ECO:0000313" key="2">
    <source>
        <dbReference type="Proteomes" id="UP000221495"/>
    </source>
</evidence>
<name>A0A0U3TKE4_9CAUD</name>
<dbReference type="GeneID" id="40078558"/>
<proteinExistence type="predicted"/>
<keyword evidence="2" id="KW-1185">Reference proteome</keyword>
<accession>A0A0U3TKE4</accession>
<gene>
    <name evidence="1" type="primary">14</name>
    <name evidence="1" type="ORF">JOANN_14</name>
</gene>
<protein>
    <submittedName>
        <fullName evidence="1">Tail terminator</fullName>
    </submittedName>
</protein>
<evidence type="ECO:0000313" key="1">
    <source>
        <dbReference type="EMBL" id="ALY09417.1"/>
    </source>
</evidence>
<organism evidence="1 2">
    <name type="scientific">Arthrobacter phage Joann</name>
    <dbReference type="NCBI Taxonomy" id="1772303"/>
    <lineage>
        <taxon>Viruses</taxon>
        <taxon>Duplodnaviria</taxon>
        <taxon>Heunggongvirae</taxon>
        <taxon>Uroviricota</taxon>
        <taxon>Caudoviricetes</taxon>
        <taxon>Korravirus</taxon>
        <taxon>Korravirus joann</taxon>
    </lineage>
</organism>